<protein>
    <submittedName>
        <fullName evidence="1">Uncharacterized protein</fullName>
    </submittedName>
</protein>
<name>A0A6B3NLV8_9CYAN</name>
<dbReference type="AlphaFoldDB" id="A0A6B3NLV8"/>
<evidence type="ECO:0000313" key="1">
    <source>
        <dbReference type="EMBL" id="NER31194.1"/>
    </source>
</evidence>
<proteinExistence type="predicted"/>
<gene>
    <name evidence="1" type="ORF">F6J89_27135</name>
</gene>
<accession>A0A6B3NLV8</accession>
<dbReference type="EMBL" id="JAAHFQ010000744">
    <property type="protein sequence ID" value="NER31194.1"/>
    <property type="molecule type" value="Genomic_DNA"/>
</dbReference>
<reference evidence="1" key="1">
    <citation type="submission" date="2019-11" db="EMBL/GenBank/DDBJ databases">
        <title>Genomic insights into an expanded diversity of filamentous marine cyanobacteria reveals the extraordinary biosynthetic potential of Moorea and Okeania.</title>
        <authorList>
            <person name="Ferreira Leao T."/>
            <person name="Wang M."/>
            <person name="Moss N."/>
            <person name="Da Silva R."/>
            <person name="Sanders J."/>
            <person name="Nurk S."/>
            <person name="Gurevich A."/>
            <person name="Humphrey G."/>
            <person name="Reher R."/>
            <person name="Zhu Q."/>
            <person name="Belda-Ferre P."/>
            <person name="Glukhov E."/>
            <person name="Rex R."/>
            <person name="Dorrestein P.C."/>
            <person name="Knight R."/>
            <person name="Pevzner P."/>
            <person name="Gerwick W.H."/>
            <person name="Gerwick L."/>
        </authorList>
    </citation>
    <scope>NUCLEOTIDE SEQUENCE</scope>
    <source>
        <strain evidence="1">SIO1C4</strain>
    </source>
</reference>
<organism evidence="1">
    <name type="scientific">Symploca sp. SIO1C4</name>
    <dbReference type="NCBI Taxonomy" id="2607765"/>
    <lineage>
        <taxon>Bacteria</taxon>
        <taxon>Bacillati</taxon>
        <taxon>Cyanobacteriota</taxon>
        <taxon>Cyanophyceae</taxon>
        <taxon>Coleofasciculales</taxon>
        <taxon>Coleofasciculaceae</taxon>
        <taxon>Symploca</taxon>
    </lineage>
</organism>
<comment type="caution">
    <text evidence="1">The sequence shown here is derived from an EMBL/GenBank/DDBJ whole genome shotgun (WGS) entry which is preliminary data.</text>
</comment>
<sequence>MESGKLVLTQKIQNFGFEIVFKFKDVINNIGDNEMTYYHIRWENASEIAQEWIIIGCNIRVSKNDVPLPSHHVWPNNINVDNDGELKISVVDQSSKSKFTAADLSYDHTTSTWSLTSHPTGHTSNWQLIVNNSNVRVKCFLS</sequence>